<dbReference type="SUPFAM" id="SSF56925">
    <property type="entry name" value="OMPA-like"/>
    <property type="match status" value="1"/>
</dbReference>
<feature type="chain" id="PRO_5045726967" evidence="2">
    <location>
        <begin position="27"/>
        <end position="246"/>
    </location>
</feature>
<evidence type="ECO:0000259" key="3">
    <source>
        <dbReference type="SMART" id="SM00287"/>
    </source>
</evidence>
<gene>
    <name evidence="4" type="ORF">MN202_03165</name>
</gene>
<sequence length="246" mass="27672">MARIALMQKALLLLLCSLSWPLLASAVTVKVNDGFVNLHSGAGKGYPKVQVALKGETLVLLTRRTDWVKVEFKQQHYWLARADLTKLITAEQQEFELNDQRLDAYQNRRLEAGLLFGDFNGSSLYQLTLGYQFSPYIQTELALGQANGAQADNLSAELSLYLSPMPHWLVSPYFGLGAGALRTTARTVLVQTPDRNNTLASAELGLRYYISRNFIARAAYRRSVIITDRNDNEEIDTWKLGFSVFF</sequence>
<reference evidence="4 5" key="1">
    <citation type="journal article" date="2023" name="Ecotoxicol. Environ. Saf.">
        <title>Mercury remediation potential of mercury-resistant strain Rheinheimera metallidurans sp. nov. isolated from a municipal waste dumping site.</title>
        <authorList>
            <person name="Yadav V."/>
            <person name="Manjhi A."/>
            <person name="Vadakedath N."/>
        </authorList>
    </citation>
    <scope>NUCLEOTIDE SEQUENCE [LARGE SCALE GENOMIC DNA]</scope>
    <source>
        <strain evidence="4 5">E-49</strain>
    </source>
</reference>
<dbReference type="SMART" id="SM00287">
    <property type="entry name" value="SH3b"/>
    <property type="match status" value="1"/>
</dbReference>
<proteinExistence type="predicted"/>
<keyword evidence="5" id="KW-1185">Reference proteome</keyword>
<dbReference type="Proteomes" id="UP001375382">
    <property type="component" value="Unassembled WGS sequence"/>
</dbReference>
<evidence type="ECO:0000313" key="5">
    <source>
        <dbReference type="Proteomes" id="UP001375382"/>
    </source>
</evidence>
<evidence type="ECO:0000313" key="4">
    <source>
        <dbReference type="EMBL" id="MEH8016224.1"/>
    </source>
</evidence>
<dbReference type="InterPro" id="IPR027385">
    <property type="entry name" value="Beta-barrel_OMP"/>
</dbReference>
<dbReference type="InterPro" id="IPR003646">
    <property type="entry name" value="SH3-like_bac-type"/>
</dbReference>
<protein>
    <submittedName>
        <fullName evidence="4">Outer membrane beta-barrel protein</fullName>
    </submittedName>
</protein>
<dbReference type="Gene3D" id="2.30.30.40">
    <property type="entry name" value="SH3 Domains"/>
    <property type="match status" value="1"/>
</dbReference>
<dbReference type="InterPro" id="IPR011250">
    <property type="entry name" value="OMP/PagP_B-barrel"/>
</dbReference>
<feature type="domain" description="SH3b" evidence="3">
    <location>
        <begin position="26"/>
        <end position="88"/>
    </location>
</feature>
<evidence type="ECO:0000256" key="2">
    <source>
        <dbReference type="SAM" id="SignalP"/>
    </source>
</evidence>
<dbReference type="EMBL" id="JALAAR010000002">
    <property type="protein sequence ID" value="MEH8016224.1"/>
    <property type="molecule type" value="Genomic_DNA"/>
</dbReference>
<keyword evidence="1 2" id="KW-0732">Signal</keyword>
<evidence type="ECO:0000256" key="1">
    <source>
        <dbReference type="ARBA" id="ARBA00022729"/>
    </source>
</evidence>
<name>A0ABU8C2U6_9GAMM</name>
<feature type="signal peptide" evidence="2">
    <location>
        <begin position="1"/>
        <end position="26"/>
    </location>
</feature>
<comment type="caution">
    <text evidence="4">The sequence shown here is derived from an EMBL/GenBank/DDBJ whole genome shotgun (WGS) entry which is preliminary data.</text>
</comment>
<dbReference type="RefSeq" id="WP_335734637.1">
    <property type="nucleotide sequence ID" value="NZ_JALAAR010000002.1"/>
</dbReference>
<dbReference type="Pfam" id="PF13505">
    <property type="entry name" value="OMP_b-brl"/>
    <property type="match status" value="1"/>
</dbReference>
<accession>A0ABU8C2U6</accession>
<dbReference type="Gene3D" id="2.40.160.20">
    <property type="match status" value="1"/>
</dbReference>
<dbReference type="Pfam" id="PF08239">
    <property type="entry name" value="SH3_3"/>
    <property type="match status" value="1"/>
</dbReference>
<organism evidence="4 5">
    <name type="scientific">Rheinheimera muenzenbergensis</name>
    <dbReference type="NCBI Taxonomy" id="1193628"/>
    <lineage>
        <taxon>Bacteria</taxon>
        <taxon>Pseudomonadati</taxon>
        <taxon>Pseudomonadota</taxon>
        <taxon>Gammaproteobacteria</taxon>
        <taxon>Chromatiales</taxon>
        <taxon>Chromatiaceae</taxon>
        <taxon>Rheinheimera</taxon>
    </lineage>
</organism>